<proteinExistence type="predicted"/>
<protein>
    <submittedName>
        <fullName evidence="1">DNA glycosylase AlkZ-like family protein</fullName>
    </submittedName>
</protein>
<sequence>MRYHHLSDDSALQGREDIVNYIRKTGCIQYDPLDVVGRNPDLVLQARCRSYRKGDIEPLLYQDRVLFDVWDKNMSISTVADWSCFERFRRRFLVWCREHQAVIDEITDYLQQHESACSSDFAHDVKVDWHYGPQRLAKAALEAMCYAGLAVVHHKKGTRRYYALAEKCIPAEYFNMAPPYRTDADYFKWGVLRRINAVGLLWNKPSDAWLGINGLKSAERSQAFQTLLDEGAIVKIDVDGIKHPLYVASENLDLLQAAAAQPSDTTGCARILAPLDNLLWDRKLIADLFGFEYKWEVYTPAAQRKYGYYVLPVLCGSELVGRLEMETDPKRNMLVVNRIWLEDGVDGGAGVMDRILAGIARFQEYNRCDSTEMRCT</sequence>
<gene>
    <name evidence="1" type="ORF">ACI1P1_09925</name>
</gene>
<dbReference type="Proteomes" id="UP001631969">
    <property type="component" value="Unassembled WGS sequence"/>
</dbReference>
<evidence type="ECO:0000313" key="1">
    <source>
        <dbReference type="EMBL" id="MFM9328605.1"/>
    </source>
</evidence>
<evidence type="ECO:0000313" key="2">
    <source>
        <dbReference type="Proteomes" id="UP001631969"/>
    </source>
</evidence>
<comment type="caution">
    <text evidence="1">The sequence shown here is derived from an EMBL/GenBank/DDBJ whole genome shotgun (WGS) entry which is preliminary data.</text>
</comment>
<keyword evidence="2" id="KW-1185">Reference proteome</keyword>
<name>A0ACC7NVU2_9BACL</name>
<reference evidence="1" key="1">
    <citation type="submission" date="2024-12" db="EMBL/GenBank/DDBJ databases">
        <authorList>
            <person name="Wu N."/>
        </authorList>
    </citation>
    <scope>NUCLEOTIDE SEQUENCE</scope>
    <source>
        <strain evidence="1">P15</strain>
    </source>
</reference>
<dbReference type="EMBL" id="JBJURJ010000005">
    <property type="protein sequence ID" value="MFM9328605.1"/>
    <property type="molecule type" value="Genomic_DNA"/>
</dbReference>
<accession>A0ACC7NVU2</accession>
<organism evidence="1 2">
    <name type="scientific">Paenibacillus mesotrionivorans</name>
    <dbReference type="NCBI Taxonomy" id="3160968"/>
    <lineage>
        <taxon>Bacteria</taxon>
        <taxon>Bacillati</taxon>
        <taxon>Bacillota</taxon>
        <taxon>Bacilli</taxon>
        <taxon>Bacillales</taxon>
        <taxon>Paenibacillaceae</taxon>
        <taxon>Paenibacillus</taxon>
    </lineage>
</organism>